<evidence type="ECO:0000256" key="6">
    <source>
        <dbReference type="ARBA" id="ARBA00023295"/>
    </source>
</evidence>
<feature type="binding site" evidence="9">
    <location>
        <position position="166"/>
    </location>
    <ligand>
        <name>substrate</name>
    </ligand>
</feature>
<organism evidence="12 13">
    <name type="scientific">Actibacterium pelagium</name>
    <dbReference type="NCBI Taxonomy" id="2029103"/>
    <lineage>
        <taxon>Bacteria</taxon>
        <taxon>Pseudomonadati</taxon>
        <taxon>Pseudomonadota</taxon>
        <taxon>Alphaproteobacteria</taxon>
        <taxon>Rhodobacterales</taxon>
        <taxon>Roseobacteraceae</taxon>
        <taxon>Actibacterium</taxon>
    </lineage>
</organism>
<dbReference type="NCBIfam" id="TIGR03356">
    <property type="entry name" value="BGL"/>
    <property type="match status" value="1"/>
</dbReference>
<evidence type="ECO:0000256" key="1">
    <source>
        <dbReference type="ARBA" id="ARBA00010838"/>
    </source>
</evidence>
<feature type="binding site" evidence="9">
    <location>
        <position position="294"/>
    </location>
    <ligand>
        <name>substrate</name>
    </ligand>
</feature>
<feature type="binding site" evidence="9">
    <location>
        <position position="397"/>
    </location>
    <ligand>
        <name>substrate</name>
    </ligand>
</feature>
<feature type="binding site" evidence="9">
    <location>
        <position position="122"/>
    </location>
    <ligand>
        <name>substrate</name>
    </ligand>
</feature>
<comment type="caution">
    <text evidence="12">The sequence shown here is derived from an EMBL/GenBank/DDBJ whole genome shotgun (WGS) entry which is preliminary data.</text>
</comment>
<dbReference type="PRINTS" id="PR00131">
    <property type="entry name" value="GLHYDRLASE1"/>
</dbReference>
<proteinExistence type="inferred from homology"/>
<keyword evidence="4" id="KW-0136">Cellulose degradation</keyword>
<evidence type="ECO:0000313" key="12">
    <source>
        <dbReference type="EMBL" id="GGE62196.1"/>
    </source>
</evidence>
<reference evidence="12" key="2">
    <citation type="submission" date="2020-09" db="EMBL/GenBank/DDBJ databases">
        <authorList>
            <person name="Sun Q."/>
            <person name="Zhou Y."/>
        </authorList>
    </citation>
    <scope>NUCLEOTIDE SEQUENCE</scope>
    <source>
        <strain evidence="12">CGMCC 1.16012</strain>
    </source>
</reference>
<evidence type="ECO:0000256" key="4">
    <source>
        <dbReference type="ARBA" id="ARBA00023001"/>
    </source>
</evidence>
<dbReference type="EMBL" id="BMKN01000003">
    <property type="protein sequence ID" value="GGE62196.1"/>
    <property type="molecule type" value="Genomic_DNA"/>
</dbReference>
<dbReference type="Pfam" id="PF00232">
    <property type="entry name" value="Glyco_hydro_1"/>
    <property type="match status" value="1"/>
</dbReference>
<dbReference type="InterPro" id="IPR018120">
    <property type="entry name" value="Glyco_hydro_1_AS"/>
</dbReference>
<dbReference type="PROSITE" id="PS00572">
    <property type="entry name" value="GLYCOSYL_HYDROL_F1_1"/>
    <property type="match status" value="1"/>
</dbReference>
<evidence type="ECO:0000256" key="10">
    <source>
        <dbReference type="PROSITE-ProRule" id="PRU10055"/>
    </source>
</evidence>
<protein>
    <recommendedName>
        <fullName evidence="2 11">Beta-glucosidase</fullName>
        <ecNumber evidence="2 11">3.2.1.21</ecNumber>
    </recommendedName>
</protein>
<evidence type="ECO:0000313" key="13">
    <source>
        <dbReference type="Proteomes" id="UP000606730"/>
    </source>
</evidence>
<comment type="similarity">
    <text evidence="1 11">Belongs to the glycosyl hydrolase 1 family.</text>
</comment>
<accession>A0A917EP90</accession>
<dbReference type="PANTHER" id="PTHR10353">
    <property type="entry name" value="GLYCOSYL HYDROLASE"/>
    <property type="match status" value="1"/>
</dbReference>
<dbReference type="PANTHER" id="PTHR10353:SF36">
    <property type="entry name" value="LP05116P"/>
    <property type="match status" value="1"/>
</dbReference>
<dbReference type="SUPFAM" id="SSF51445">
    <property type="entry name" value="(Trans)glycosidases"/>
    <property type="match status" value="1"/>
</dbReference>
<evidence type="ECO:0000256" key="3">
    <source>
        <dbReference type="ARBA" id="ARBA00022801"/>
    </source>
</evidence>
<dbReference type="InterPro" id="IPR001360">
    <property type="entry name" value="Glyco_hydro_1"/>
</dbReference>
<dbReference type="InterPro" id="IPR017853">
    <property type="entry name" value="GH"/>
</dbReference>
<keyword evidence="7" id="KW-0624">Polysaccharide degradation</keyword>
<evidence type="ECO:0000256" key="11">
    <source>
        <dbReference type="RuleBase" id="RU361175"/>
    </source>
</evidence>
<dbReference type="EC" id="3.2.1.21" evidence="2 11"/>
<reference evidence="12" key="1">
    <citation type="journal article" date="2014" name="Int. J. Syst. Evol. Microbiol.">
        <title>Complete genome sequence of Corynebacterium casei LMG S-19264T (=DSM 44701T), isolated from a smear-ripened cheese.</title>
        <authorList>
            <consortium name="US DOE Joint Genome Institute (JGI-PGF)"/>
            <person name="Walter F."/>
            <person name="Albersmeier A."/>
            <person name="Kalinowski J."/>
            <person name="Ruckert C."/>
        </authorList>
    </citation>
    <scope>NUCLEOTIDE SEQUENCE</scope>
    <source>
        <strain evidence="12">CGMCC 1.16012</strain>
    </source>
</reference>
<feature type="active site" description="Nucleophile" evidence="8 10">
    <location>
        <position position="351"/>
    </location>
</feature>
<dbReference type="GO" id="GO:0008422">
    <property type="term" value="F:beta-glucosidase activity"/>
    <property type="evidence" value="ECO:0007669"/>
    <property type="project" value="UniProtKB-EC"/>
</dbReference>
<evidence type="ECO:0000256" key="7">
    <source>
        <dbReference type="ARBA" id="ARBA00023326"/>
    </source>
</evidence>
<comment type="catalytic activity">
    <reaction evidence="11">
        <text>Hydrolysis of terminal, non-reducing beta-D-glucosyl residues with release of beta-D-glucose.</text>
        <dbReference type="EC" id="3.2.1.21"/>
    </reaction>
</comment>
<dbReference type="Gene3D" id="3.20.20.80">
    <property type="entry name" value="Glycosidases"/>
    <property type="match status" value="1"/>
</dbReference>
<evidence type="ECO:0000256" key="5">
    <source>
        <dbReference type="ARBA" id="ARBA00023277"/>
    </source>
</evidence>
<dbReference type="FunFam" id="3.20.20.80:FF:000004">
    <property type="entry name" value="Beta-glucosidase 6-phospho-beta-glucosidase"/>
    <property type="match status" value="1"/>
</dbReference>
<feature type="active site" description="Proton donor" evidence="8">
    <location>
        <position position="167"/>
    </location>
</feature>
<feature type="binding site" evidence="9">
    <location>
        <begin position="404"/>
        <end position="405"/>
    </location>
    <ligand>
        <name>substrate</name>
    </ligand>
</feature>
<dbReference type="RefSeq" id="WP_095595300.1">
    <property type="nucleotide sequence ID" value="NZ_BMKN01000003.1"/>
</dbReference>
<keyword evidence="3 11" id="KW-0378">Hydrolase</keyword>
<dbReference type="GO" id="GO:0005829">
    <property type="term" value="C:cytosol"/>
    <property type="evidence" value="ECO:0007669"/>
    <property type="project" value="TreeGrafter"/>
</dbReference>
<sequence length="441" mass="49752">MNFQRSDFPKDFLFGVATSAYQIEGHAFGGAGPTHWDSFAATPGNVARAENGARGCDHYHRYEQDLDLVAAAGFDAYRFSTSWARVMPEGRGTVNQEGLDFYDRLTDAMLERGIKPCVTLYHWELPSQLSDLGGWRNRDIAGWFADFTEVIMGRIGDRMYSAAPINEPWCVSWLSHFLGHHAPGLRDIRATARAMHHVLLAHGRATEVMRGLGMSNLGAVFNMEWADPADDTDEARRTADVYDAYYNRFFLSGVFNKSYPDLALEGLEDHLPKGWHNDFDTISTPVDWCGINYYTRKLLAPNDGPWPHHHEVPGPLPKTQMEWEVFPEGLSNLLSRTAAEYTGDLPIFVTENGMANDDHLTDGAVPDSARIEYIEKHIAAVQKAIAEGVPLQGYYLWSLLDNYEWALGYEKRFGLVHVDFETMVRTPKASYYELKKALLAE</sequence>
<gene>
    <name evidence="12" type="ORF">GCM10011517_32340</name>
</gene>
<keyword evidence="6 11" id="KW-0326">Glycosidase</keyword>
<dbReference type="GO" id="GO:0030245">
    <property type="term" value="P:cellulose catabolic process"/>
    <property type="evidence" value="ECO:0007669"/>
    <property type="project" value="UniProtKB-KW"/>
</dbReference>
<dbReference type="AlphaFoldDB" id="A0A917EP90"/>
<dbReference type="InterPro" id="IPR017736">
    <property type="entry name" value="Glyco_hydro_1_beta-glucosidase"/>
</dbReference>
<feature type="binding site" evidence="9">
    <location>
        <position position="22"/>
    </location>
    <ligand>
        <name>substrate</name>
    </ligand>
</feature>
<evidence type="ECO:0000256" key="2">
    <source>
        <dbReference type="ARBA" id="ARBA00012744"/>
    </source>
</evidence>
<evidence type="ECO:0000256" key="9">
    <source>
        <dbReference type="PIRSR" id="PIRSR617736-2"/>
    </source>
</evidence>
<name>A0A917EP90_9RHOB</name>
<keyword evidence="13" id="KW-1185">Reference proteome</keyword>
<dbReference type="OrthoDB" id="9765195at2"/>
<evidence type="ECO:0000256" key="8">
    <source>
        <dbReference type="PIRSR" id="PIRSR617736-1"/>
    </source>
</evidence>
<dbReference type="Proteomes" id="UP000606730">
    <property type="component" value="Unassembled WGS sequence"/>
</dbReference>
<keyword evidence="5" id="KW-0119">Carbohydrate metabolism</keyword>